<evidence type="ECO:0000313" key="2">
    <source>
        <dbReference type="Proteomes" id="UP000803884"/>
    </source>
</evidence>
<dbReference type="RefSeq" id="XP_069226222.1">
    <property type="nucleotide sequence ID" value="XM_069376873.1"/>
</dbReference>
<dbReference type="EMBL" id="JAAQHG020000039">
    <property type="protein sequence ID" value="KAL1583115.1"/>
    <property type="molecule type" value="Genomic_DNA"/>
</dbReference>
<dbReference type="PANTHER" id="PTHR39598">
    <property type="entry name" value="AUSTINOL SYNTHESIS PROTEIN F-RELATED"/>
    <property type="match status" value="1"/>
</dbReference>
<sequence length="144" mass="16535">MSSLLATKMRETTDAFVKGWEAWKVEPIMAVRAPGCIMAQRPASMGVPVRNNEEFASWFANVEGMLSNCKMTVLDYFASTEERRAFLHCTMVADRNPGTYENEYVFALSFDETGEKITRIFEMIDSQRVREAWSDVPQVEMKRD</sequence>
<evidence type="ECO:0000313" key="1">
    <source>
        <dbReference type="EMBL" id="KAL1583115.1"/>
    </source>
</evidence>
<organism evidence="1 2">
    <name type="scientific">Cladosporium halotolerans</name>
    <dbReference type="NCBI Taxonomy" id="1052096"/>
    <lineage>
        <taxon>Eukaryota</taxon>
        <taxon>Fungi</taxon>
        <taxon>Dikarya</taxon>
        <taxon>Ascomycota</taxon>
        <taxon>Pezizomycotina</taxon>
        <taxon>Dothideomycetes</taxon>
        <taxon>Dothideomycetidae</taxon>
        <taxon>Cladosporiales</taxon>
        <taxon>Cladosporiaceae</taxon>
        <taxon>Cladosporium</taxon>
    </lineage>
</organism>
<dbReference type="PANTHER" id="PTHR39598:SF1">
    <property type="entry name" value="AUSTINOID BIOSYNTHESIS CLUSTERS PROTEIN F-RELATED"/>
    <property type="match status" value="1"/>
</dbReference>
<name>A0AB34KHS1_9PEZI</name>
<keyword evidence="2" id="KW-1185">Reference proteome</keyword>
<dbReference type="InterPro" id="IPR032710">
    <property type="entry name" value="NTF2-like_dom_sf"/>
</dbReference>
<proteinExistence type="predicted"/>
<reference evidence="1 2" key="1">
    <citation type="journal article" date="2020" name="Microbiol. Resour. Announc.">
        <title>Draft Genome Sequence of a Cladosporium Species Isolated from the Mesophotic Ascidian Didemnum maculosum.</title>
        <authorList>
            <person name="Gioti A."/>
            <person name="Siaperas R."/>
            <person name="Nikolaivits E."/>
            <person name="Le Goff G."/>
            <person name="Ouazzani J."/>
            <person name="Kotoulas G."/>
            <person name="Topakas E."/>
        </authorList>
    </citation>
    <scope>NUCLEOTIDE SEQUENCE [LARGE SCALE GENOMIC DNA]</scope>
    <source>
        <strain evidence="1 2">TM138-S3</strain>
    </source>
</reference>
<evidence type="ECO:0008006" key="3">
    <source>
        <dbReference type="Google" id="ProtNLM"/>
    </source>
</evidence>
<dbReference type="InterPro" id="IPR050977">
    <property type="entry name" value="Fungal_Meroterpenoid_Isomerase"/>
</dbReference>
<comment type="caution">
    <text evidence="1">The sequence shown here is derived from an EMBL/GenBank/DDBJ whole genome shotgun (WGS) entry which is preliminary data.</text>
</comment>
<dbReference type="GeneID" id="96009711"/>
<dbReference type="AlphaFoldDB" id="A0AB34KHS1"/>
<protein>
    <recommendedName>
        <fullName evidence="3">SnoaL-like domain-containing protein</fullName>
    </recommendedName>
</protein>
<dbReference type="SUPFAM" id="SSF54427">
    <property type="entry name" value="NTF2-like"/>
    <property type="match status" value="1"/>
</dbReference>
<gene>
    <name evidence="1" type="ORF">WHR41_08269</name>
</gene>
<dbReference type="Gene3D" id="3.10.450.50">
    <property type="match status" value="1"/>
</dbReference>
<accession>A0AB34KHS1</accession>
<dbReference type="Proteomes" id="UP000803884">
    <property type="component" value="Unassembled WGS sequence"/>
</dbReference>